<dbReference type="AlphaFoldDB" id="A0A1I0X5G3"/>
<dbReference type="RefSeq" id="WP_090039688.1">
    <property type="nucleotide sequence ID" value="NZ_FOKI01000007.1"/>
</dbReference>
<sequence>MIKTCLKNGQEVIIRLPQKEDAQQMIDFYNVVGGETNFLSFGKNEFSMSLNEYEKFLEVTKKVDNSIVVVATVNDEIISIASITSGQKARTKHVGTFGIVVSKKYCGLGLGVKLMDYLMDWSKSNGVTKKISLVTNEENTVAIELYKKFGFEVDCILKKDNYVNGEYLNTVIMSILF</sequence>
<dbReference type="PANTHER" id="PTHR43415:SF3">
    <property type="entry name" value="GNAT-FAMILY ACETYLTRANSFERASE"/>
    <property type="match status" value="1"/>
</dbReference>
<dbReference type="PANTHER" id="PTHR43415">
    <property type="entry name" value="SPERMIDINE N(1)-ACETYLTRANSFERASE"/>
    <property type="match status" value="1"/>
</dbReference>
<dbReference type="OrthoDB" id="948250at2"/>
<proteinExistence type="predicted"/>
<gene>
    <name evidence="2" type="ORF">SAMN04488528_100729</name>
</gene>
<organism evidence="2 3">
    <name type="scientific">Clostridium frigidicarnis</name>
    <dbReference type="NCBI Taxonomy" id="84698"/>
    <lineage>
        <taxon>Bacteria</taxon>
        <taxon>Bacillati</taxon>
        <taxon>Bacillota</taxon>
        <taxon>Clostridia</taxon>
        <taxon>Eubacteriales</taxon>
        <taxon>Clostridiaceae</taxon>
        <taxon>Clostridium</taxon>
    </lineage>
</organism>
<dbReference type="Proteomes" id="UP000198619">
    <property type="component" value="Unassembled WGS sequence"/>
</dbReference>
<dbReference type="Pfam" id="PF00583">
    <property type="entry name" value="Acetyltransf_1"/>
    <property type="match status" value="1"/>
</dbReference>
<feature type="domain" description="N-acetyltransferase" evidence="1">
    <location>
        <begin position="12"/>
        <end position="177"/>
    </location>
</feature>
<evidence type="ECO:0000259" key="1">
    <source>
        <dbReference type="PROSITE" id="PS51186"/>
    </source>
</evidence>
<keyword evidence="3" id="KW-1185">Reference proteome</keyword>
<protein>
    <submittedName>
        <fullName evidence="2">Protein N-acetyltransferase, RimJ/RimL family</fullName>
    </submittedName>
</protein>
<dbReference type="PROSITE" id="PS51186">
    <property type="entry name" value="GNAT"/>
    <property type="match status" value="1"/>
</dbReference>
<evidence type="ECO:0000313" key="2">
    <source>
        <dbReference type="EMBL" id="SFA95283.1"/>
    </source>
</evidence>
<name>A0A1I0X5G3_9CLOT</name>
<dbReference type="GO" id="GO:0016747">
    <property type="term" value="F:acyltransferase activity, transferring groups other than amino-acyl groups"/>
    <property type="evidence" value="ECO:0007669"/>
    <property type="project" value="InterPro"/>
</dbReference>
<dbReference type="InterPro" id="IPR016181">
    <property type="entry name" value="Acyl_CoA_acyltransferase"/>
</dbReference>
<dbReference type="Gene3D" id="3.40.630.30">
    <property type="match status" value="1"/>
</dbReference>
<reference evidence="2 3" key="1">
    <citation type="submission" date="2016-10" db="EMBL/GenBank/DDBJ databases">
        <authorList>
            <person name="de Groot N.N."/>
        </authorList>
    </citation>
    <scope>NUCLEOTIDE SEQUENCE [LARGE SCALE GENOMIC DNA]</scope>
    <source>
        <strain evidence="2 3">DSM 12271</strain>
    </source>
</reference>
<dbReference type="CDD" id="cd04301">
    <property type="entry name" value="NAT_SF"/>
    <property type="match status" value="1"/>
</dbReference>
<dbReference type="InterPro" id="IPR000182">
    <property type="entry name" value="GNAT_dom"/>
</dbReference>
<dbReference type="SUPFAM" id="SSF55729">
    <property type="entry name" value="Acyl-CoA N-acyltransferases (Nat)"/>
    <property type="match status" value="1"/>
</dbReference>
<dbReference type="EMBL" id="FOKI01000007">
    <property type="protein sequence ID" value="SFA95283.1"/>
    <property type="molecule type" value="Genomic_DNA"/>
</dbReference>
<keyword evidence="2" id="KW-0808">Transferase</keyword>
<dbReference type="STRING" id="84698.SAMN04488528_100729"/>
<accession>A0A1I0X5G3</accession>
<evidence type="ECO:0000313" key="3">
    <source>
        <dbReference type="Proteomes" id="UP000198619"/>
    </source>
</evidence>